<evidence type="ECO:0000313" key="4">
    <source>
        <dbReference type="EMBL" id="ADJ15017.1"/>
    </source>
</evidence>
<proteinExistence type="predicted"/>
<dbReference type="GO" id="GO:0006935">
    <property type="term" value="P:chemotaxis"/>
    <property type="evidence" value="ECO:0007669"/>
    <property type="project" value="UniProtKB-KW"/>
</dbReference>
<dbReference type="KEGG" id="hje:HacjB3_08170"/>
<dbReference type="Gene3D" id="3.40.1550.10">
    <property type="entry name" value="CheC-like"/>
    <property type="match status" value="2"/>
</dbReference>
<organism evidence="4 6">
    <name type="scientific">Halalkalicoccus jeotgali (strain DSM 18796 / CECT 7217 / JCM 14584 / KCTC 4019 / B3)</name>
    <dbReference type="NCBI Taxonomy" id="795797"/>
    <lineage>
        <taxon>Archaea</taxon>
        <taxon>Methanobacteriati</taxon>
        <taxon>Methanobacteriota</taxon>
        <taxon>Stenosarchaea group</taxon>
        <taxon>Halobacteria</taxon>
        <taxon>Halobacteriales</taxon>
        <taxon>Halococcaceae</taxon>
        <taxon>Halalkalicoccus</taxon>
    </lineage>
</organism>
<evidence type="ECO:0000256" key="1">
    <source>
        <dbReference type="ARBA" id="ARBA00022500"/>
    </source>
</evidence>
<dbReference type="EMBL" id="AOHV01000038">
    <property type="protein sequence ID" value="ELY34967.1"/>
    <property type="molecule type" value="Genomic_DNA"/>
</dbReference>
<evidence type="ECO:0000313" key="7">
    <source>
        <dbReference type="Proteomes" id="UP000011645"/>
    </source>
</evidence>
<reference evidence="5 7" key="2">
    <citation type="journal article" date="2014" name="PLoS Genet.">
        <title>Phylogenetically driven sequencing of extremely halophilic archaea reveals strategies for static and dynamic osmo-response.</title>
        <authorList>
            <person name="Becker E.A."/>
            <person name="Seitzer P.M."/>
            <person name="Tritt A."/>
            <person name="Larsen D."/>
            <person name="Krusor M."/>
            <person name="Yao A.I."/>
            <person name="Wu D."/>
            <person name="Madern D."/>
            <person name="Eisen J.A."/>
            <person name="Darling A.E."/>
            <person name="Facciotti M.T."/>
        </authorList>
    </citation>
    <scope>NUCLEOTIDE SEQUENCE [LARGE SCALE GENOMIC DNA]</scope>
    <source>
        <strain evidence="5">B3</strain>
        <strain evidence="7">DSM 18796 / CECT 7217 / JCM 14584 / KCTC 4019 / B3</strain>
    </source>
</reference>
<keyword evidence="1" id="KW-0145">Chemotaxis</keyword>
<gene>
    <name evidence="4" type="ordered locus">HacjB3_08170</name>
    <name evidence="5" type="ORF">C497_14547</name>
</gene>
<dbReference type="HOGENOM" id="CLU_575724_0_0_2"/>
<dbReference type="CDD" id="cd17911">
    <property type="entry name" value="CheC_ClassIII"/>
    <property type="match status" value="1"/>
</dbReference>
<evidence type="ECO:0000313" key="6">
    <source>
        <dbReference type="Proteomes" id="UP000000390"/>
    </source>
</evidence>
<feature type="region of interest" description="Disordered" evidence="3">
    <location>
        <begin position="420"/>
        <end position="463"/>
    </location>
</feature>
<dbReference type="InterPro" id="IPR050992">
    <property type="entry name" value="CheZ_family_phosphatases"/>
</dbReference>
<sequence length="474" mass="50396">MRVDTDSLDFVRAIAADGARHAADAFRELTGVETRVESTSVTLISRQSACERFSREMAGVELGFEGALSGRTTLVFDRTRVRALLAECLPEEDAAVIDSGIEEFGSIMLSGAIDGWADSLGTAIDTRPPTPLDGSLAIPVDAEFVFESRLESVETGAEFEIYMLPEWEPLAAVLDRRSDDGAVPLEKFAAFNDMTREGASQAAQYITSMTGIETDVEISQCRFVTIEQVPAHVGETDYVGVVLEYRGQPSGYLAILFDEPSARTVADALVPAVKASGICWTTSTRASASIGSSERTRSTTPGPPVEAPITIVGSGRYRPVEDVFVRAWPARAVRSAPATERTARRSWVSTAGIPVVTSPPGLVKKSTAPRSMASKVTSARSPACALNTRIGVGARSMIRPTASTPPIPGISMSIVTMSGRCSRTTSIERSPSSASATTSMPPSRRASPITVRMNDESSTTTARVATRSAGCVLM</sequence>
<feature type="compositionally biased region" description="Low complexity" evidence="3">
    <location>
        <begin position="430"/>
        <end position="443"/>
    </location>
</feature>
<dbReference type="STRING" id="795797.HacjB3_08170"/>
<keyword evidence="7" id="KW-1185">Reference proteome</keyword>
<feature type="compositionally biased region" description="Polar residues" evidence="3">
    <location>
        <begin position="420"/>
        <end position="429"/>
    </location>
</feature>
<dbReference type="AlphaFoldDB" id="D8J2R0"/>
<dbReference type="InterPro" id="IPR028976">
    <property type="entry name" value="CheC-like_sf"/>
</dbReference>
<evidence type="ECO:0000256" key="2">
    <source>
        <dbReference type="ARBA" id="ARBA00022801"/>
    </source>
</evidence>
<name>D8J2R0_HALJB</name>
<dbReference type="EMBL" id="CP002062">
    <property type="protein sequence ID" value="ADJ15017.1"/>
    <property type="molecule type" value="Genomic_DNA"/>
</dbReference>
<keyword evidence="2" id="KW-0378">Hydrolase</keyword>
<dbReference type="PANTHER" id="PTHR43693:SF1">
    <property type="entry name" value="PROTEIN PHOSPHATASE CHEZ"/>
    <property type="match status" value="1"/>
</dbReference>
<dbReference type="GO" id="GO:0016787">
    <property type="term" value="F:hydrolase activity"/>
    <property type="evidence" value="ECO:0007669"/>
    <property type="project" value="UniProtKB-KW"/>
</dbReference>
<evidence type="ECO:0000256" key="3">
    <source>
        <dbReference type="SAM" id="MobiDB-lite"/>
    </source>
</evidence>
<accession>D8J2R0</accession>
<dbReference type="PATRIC" id="fig|795797.18.peg.1627"/>
<protein>
    <submittedName>
        <fullName evidence="4">Taxis cluster protein CheC 1</fullName>
    </submittedName>
</protein>
<dbReference type="Proteomes" id="UP000011645">
    <property type="component" value="Unassembled WGS sequence"/>
</dbReference>
<dbReference type="PANTHER" id="PTHR43693">
    <property type="entry name" value="PROTEIN PHOSPHATASE CHEZ"/>
    <property type="match status" value="1"/>
</dbReference>
<evidence type="ECO:0000313" key="5">
    <source>
        <dbReference type="EMBL" id="ELY34967.1"/>
    </source>
</evidence>
<dbReference type="SUPFAM" id="SSF103039">
    <property type="entry name" value="CheC-like"/>
    <property type="match status" value="2"/>
</dbReference>
<dbReference type="Proteomes" id="UP000000390">
    <property type="component" value="Chromosome"/>
</dbReference>
<dbReference type="eggNOG" id="arCOG02381">
    <property type="taxonomic scope" value="Archaea"/>
</dbReference>
<reference evidence="4 6" key="1">
    <citation type="journal article" date="2010" name="J. Bacteriol.">
        <title>Complete genome sequence of Halalkalicoccus jeotgali B3(T), an extremely halophilic archaeon.</title>
        <authorList>
            <person name="Roh S.W."/>
            <person name="Nam Y.D."/>
            <person name="Nam S.H."/>
            <person name="Choi S.H."/>
            <person name="Park H.S."/>
            <person name="Bae J.W."/>
        </authorList>
    </citation>
    <scope>NUCLEOTIDE SEQUENCE [LARGE SCALE GENOMIC DNA]</scope>
    <source>
        <strain evidence="4">B3</strain>
        <strain evidence="6">DSM 18796 / CECT 7217 / JCM 14584 / KCTC 4019 / B3</strain>
    </source>
</reference>
<feature type="region of interest" description="Disordered" evidence="3">
    <location>
        <begin position="289"/>
        <end position="308"/>
    </location>
</feature>